<protein>
    <submittedName>
        <fullName evidence="2">Uncharacterized protein</fullName>
    </submittedName>
</protein>
<dbReference type="Proteomes" id="UP000054097">
    <property type="component" value="Unassembled WGS sequence"/>
</dbReference>
<dbReference type="AlphaFoldDB" id="A0A0C2XVG4"/>
<reference evidence="3" key="2">
    <citation type="submission" date="2015-01" db="EMBL/GenBank/DDBJ databases">
        <title>Evolutionary Origins and Diversification of the Mycorrhizal Mutualists.</title>
        <authorList>
            <consortium name="DOE Joint Genome Institute"/>
            <consortium name="Mycorrhizal Genomics Consortium"/>
            <person name="Kohler A."/>
            <person name="Kuo A."/>
            <person name="Nagy L.G."/>
            <person name="Floudas D."/>
            <person name="Copeland A."/>
            <person name="Barry K.W."/>
            <person name="Cichocki N."/>
            <person name="Veneault-Fourrey C."/>
            <person name="LaButti K."/>
            <person name="Lindquist E.A."/>
            <person name="Lipzen A."/>
            <person name="Lundell T."/>
            <person name="Morin E."/>
            <person name="Murat C."/>
            <person name="Riley R."/>
            <person name="Ohm R."/>
            <person name="Sun H."/>
            <person name="Tunlid A."/>
            <person name="Henrissat B."/>
            <person name="Grigoriev I.V."/>
            <person name="Hibbett D.S."/>
            <person name="Martin F."/>
        </authorList>
    </citation>
    <scope>NUCLEOTIDE SEQUENCE [LARGE SCALE GENOMIC DNA]</scope>
    <source>
        <strain evidence="3">MAFF 305830</strain>
    </source>
</reference>
<evidence type="ECO:0000256" key="1">
    <source>
        <dbReference type="SAM" id="MobiDB-lite"/>
    </source>
</evidence>
<sequence length="565" mass="61547">MEITTEGGLNSSENDPSSFRRFKPLPKRRRTAALNVLRNDYDPAEMTSFSFQDPQALAALADLHAKPYFSQLNAQQAIRDLFTSDSTDPRLLADFTGLYTNPAVGPVMSAIPDSEEPLDSDYIDHLQLPANTKKRKVPGLNRAQLSAANAIGSMGHAAQGLTERGPDSPINEGALQLAAHRLLVDGPEDIDALNSTIHPIPQAPARKTHRDSLVTQARLRQKALISARKKQFAAALDEASTSDSLSLEQALLARYPQLDSLFDIKASTYLRNSRKLNSKQTKSKPLSTVQEKAPSSVPTCDFTFAYLSPASERAEATRLEAARLQAVFEEELARQAARAVEAAAKVAASMEPSPKNRKRVGGGARTSFPMPSRIDSDSLSGDQALLGKGRQKKKKRSALANASNPHHLRNYVPSRLPQQPNALGQASLAAANLLTPPPLRFLSAQIPPKRRRTGDTPVSDSMPLTAPIDEWICANCEYNLFYGDEAGFKRGVKSRKKILSRRRRARERAAAAASGIAPTIPDKHTHMEQTEMDASPNLDTNVFSDQVGTRPNRQISGADASDTLK</sequence>
<evidence type="ECO:0000313" key="3">
    <source>
        <dbReference type="Proteomes" id="UP000054097"/>
    </source>
</evidence>
<reference evidence="2 3" key="1">
    <citation type="submission" date="2014-04" db="EMBL/GenBank/DDBJ databases">
        <authorList>
            <consortium name="DOE Joint Genome Institute"/>
            <person name="Kuo A."/>
            <person name="Zuccaro A."/>
            <person name="Kohler A."/>
            <person name="Nagy L.G."/>
            <person name="Floudas D."/>
            <person name="Copeland A."/>
            <person name="Barry K.W."/>
            <person name="Cichocki N."/>
            <person name="Veneault-Fourrey C."/>
            <person name="LaButti K."/>
            <person name="Lindquist E.A."/>
            <person name="Lipzen A."/>
            <person name="Lundell T."/>
            <person name="Morin E."/>
            <person name="Murat C."/>
            <person name="Sun H."/>
            <person name="Tunlid A."/>
            <person name="Henrissat B."/>
            <person name="Grigoriev I.V."/>
            <person name="Hibbett D.S."/>
            <person name="Martin F."/>
            <person name="Nordberg H.P."/>
            <person name="Cantor M.N."/>
            <person name="Hua S.X."/>
        </authorList>
    </citation>
    <scope>NUCLEOTIDE SEQUENCE [LARGE SCALE GENOMIC DNA]</scope>
    <source>
        <strain evidence="2 3">MAFF 305830</strain>
    </source>
</reference>
<feature type="region of interest" description="Disordered" evidence="1">
    <location>
        <begin position="349"/>
        <end position="419"/>
    </location>
</feature>
<feature type="region of interest" description="Disordered" evidence="1">
    <location>
        <begin position="440"/>
        <end position="461"/>
    </location>
</feature>
<feature type="region of interest" description="Disordered" evidence="1">
    <location>
        <begin position="1"/>
        <end position="24"/>
    </location>
</feature>
<proteinExistence type="predicted"/>
<feature type="compositionally biased region" description="Polar residues" evidence="1">
    <location>
        <begin position="7"/>
        <end position="17"/>
    </location>
</feature>
<name>A0A0C2XVG4_SERVB</name>
<feature type="region of interest" description="Disordered" evidence="1">
    <location>
        <begin position="533"/>
        <end position="565"/>
    </location>
</feature>
<evidence type="ECO:0000313" key="2">
    <source>
        <dbReference type="EMBL" id="KIM32882.1"/>
    </source>
</evidence>
<feature type="compositionally biased region" description="Polar residues" evidence="1">
    <location>
        <begin position="537"/>
        <end position="555"/>
    </location>
</feature>
<keyword evidence="3" id="KW-1185">Reference proteome</keyword>
<gene>
    <name evidence="2" type="ORF">M408DRAFT_326596</name>
</gene>
<accession>A0A0C2XVG4</accession>
<dbReference type="EMBL" id="KN824279">
    <property type="protein sequence ID" value="KIM32882.1"/>
    <property type="molecule type" value="Genomic_DNA"/>
</dbReference>
<organism evidence="2 3">
    <name type="scientific">Serendipita vermifera MAFF 305830</name>
    <dbReference type="NCBI Taxonomy" id="933852"/>
    <lineage>
        <taxon>Eukaryota</taxon>
        <taxon>Fungi</taxon>
        <taxon>Dikarya</taxon>
        <taxon>Basidiomycota</taxon>
        <taxon>Agaricomycotina</taxon>
        <taxon>Agaricomycetes</taxon>
        <taxon>Sebacinales</taxon>
        <taxon>Serendipitaceae</taxon>
        <taxon>Serendipita</taxon>
    </lineage>
</organism>
<dbReference type="OrthoDB" id="2507488at2759"/>
<dbReference type="HOGENOM" id="CLU_013602_0_0_1"/>